<gene>
    <name evidence="3" type="ORF">K227x_62140</name>
</gene>
<reference evidence="3 4" key="1">
    <citation type="submission" date="2019-02" db="EMBL/GenBank/DDBJ databases">
        <title>Deep-cultivation of Planctomycetes and their phenomic and genomic characterization uncovers novel biology.</title>
        <authorList>
            <person name="Wiegand S."/>
            <person name="Jogler M."/>
            <person name="Boedeker C."/>
            <person name="Pinto D."/>
            <person name="Vollmers J."/>
            <person name="Rivas-Marin E."/>
            <person name="Kohn T."/>
            <person name="Peeters S.H."/>
            <person name="Heuer A."/>
            <person name="Rast P."/>
            <person name="Oberbeckmann S."/>
            <person name="Bunk B."/>
            <person name="Jeske O."/>
            <person name="Meyerdierks A."/>
            <person name="Storesund J.E."/>
            <person name="Kallscheuer N."/>
            <person name="Luecker S."/>
            <person name="Lage O.M."/>
            <person name="Pohl T."/>
            <person name="Merkel B.J."/>
            <person name="Hornburger P."/>
            <person name="Mueller R.-W."/>
            <person name="Bruemmer F."/>
            <person name="Labrenz M."/>
            <person name="Spormann A.M."/>
            <person name="Op den Camp H."/>
            <person name="Overmann J."/>
            <person name="Amann R."/>
            <person name="Jetten M.S.M."/>
            <person name="Mascher T."/>
            <person name="Medema M.H."/>
            <person name="Devos D.P."/>
            <person name="Kaster A.-K."/>
            <person name="Ovreas L."/>
            <person name="Rohde M."/>
            <person name="Galperin M.Y."/>
            <person name="Jogler C."/>
        </authorList>
    </citation>
    <scope>NUCLEOTIDE SEQUENCE [LARGE SCALE GENOMIC DNA]</scope>
    <source>
        <strain evidence="3 4">K22_7</strain>
    </source>
</reference>
<dbReference type="KEGG" id="rlc:K227x_62140"/>
<evidence type="ECO:0000256" key="2">
    <source>
        <dbReference type="SAM" id="Phobius"/>
    </source>
</evidence>
<dbReference type="RefSeq" id="WP_145176208.1">
    <property type="nucleotide sequence ID" value="NZ_CP036525.1"/>
</dbReference>
<proteinExistence type="predicted"/>
<keyword evidence="2" id="KW-0472">Membrane</keyword>
<dbReference type="Proteomes" id="UP000318538">
    <property type="component" value="Chromosome"/>
</dbReference>
<feature type="region of interest" description="Disordered" evidence="1">
    <location>
        <begin position="182"/>
        <end position="201"/>
    </location>
</feature>
<keyword evidence="2" id="KW-0812">Transmembrane</keyword>
<evidence type="ECO:0008006" key="5">
    <source>
        <dbReference type="Google" id="ProtNLM"/>
    </source>
</evidence>
<feature type="transmembrane region" description="Helical" evidence="2">
    <location>
        <begin position="6"/>
        <end position="26"/>
    </location>
</feature>
<evidence type="ECO:0000313" key="3">
    <source>
        <dbReference type="EMBL" id="QDT07786.1"/>
    </source>
</evidence>
<organism evidence="3 4">
    <name type="scientific">Rubripirellula lacrimiformis</name>
    <dbReference type="NCBI Taxonomy" id="1930273"/>
    <lineage>
        <taxon>Bacteria</taxon>
        <taxon>Pseudomonadati</taxon>
        <taxon>Planctomycetota</taxon>
        <taxon>Planctomycetia</taxon>
        <taxon>Pirellulales</taxon>
        <taxon>Pirellulaceae</taxon>
        <taxon>Rubripirellula</taxon>
    </lineage>
</organism>
<keyword evidence="4" id="KW-1185">Reference proteome</keyword>
<evidence type="ECO:0000256" key="1">
    <source>
        <dbReference type="SAM" id="MobiDB-lite"/>
    </source>
</evidence>
<accession>A0A517NKY2</accession>
<sequence length="201" mass="22594">MISQTQILLSLLIGTVVLLQVARLYLSYRKNAKLRKWLMDERTRARFADARKELELLAFEKEIDPRTDLFGFLYGIQTYVMRRPDHFETISEHLGTKFSDAHADALNESVMQRLQAEASSAPSGLVNSIGLTIDAFEALLNDYQQTGQVTYEGQRLAASAYMKKIIEFLNNLISRIQTSSKPGSHFSTGFQPGQIGTQATA</sequence>
<dbReference type="AlphaFoldDB" id="A0A517NKY2"/>
<dbReference type="EMBL" id="CP036525">
    <property type="protein sequence ID" value="QDT07786.1"/>
    <property type="molecule type" value="Genomic_DNA"/>
</dbReference>
<keyword evidence="2" id="KW-1133">Transmembrane helix</keyword>
<name>A0A517NKY2_9BACT</name>
<protein>
    <recommendedName>
        <fullName evidence="5">LemA family protein</fullName>
    </recommendedName>
</protein>
<evidence type="ECO:0000313" key="4">
    <source>
        <dbReference type="Proteomes" id="UP000318538"/>
    </source>
</evidence>